<reference evidence="9" key="1">
    <citation type="submission" date="2016-10" db="EMBL/GenBank/DDBJ databases">
        <authorList>
            <person name="Varghese N."/>
            <person name="Submissions S."/>
        </authorList>
    </citation>
    <scope>NUCLEOTIDE SEQUENCE [LARGE SCALE GENOMIC DNA]</scope>
    <source>
        <strain evidence="9">DSM 11526</strain>
    </source>
</reference>
<evidence type="ECO:0000256" key="4">
    <source>
        <dbReference type="ARBA" id="ARBA00024746"/>
    </source>
</evidence>
<keyword evidence="3 5" id="KW-1005">Bacterial flagellum biogenesis</keyword>
<feature type="domain" description="FlgD/Vpr Ig-like" evidence="6">
    <location>
        <begin position="116"/>
        <end position="177"/>
    </location>
</feature>
<dbReference type="InterPro" id="IPR025965">
    <property type="entry name" value="FlgD/Vpr_Ig-like"/>
</dbReference>
<keyword evidence="9" id="KW-1185">Reference proteome</keyword>
<organism evidence="8 9">
    <name type="scientific">Marinobacterium iners DSM 11526</name>
    <dbReference type="NCBI Taxonomy" id="1122198"/>
    <lineage>
        <taxon>Bacteria</taxon>
        <taxon>Pseudomonadati</taxon>
        <taxon>Pseudomonadota</taxon>
        <taxon>Gammaproteobacteria</taxon>
        <taxon>Oceanospirillales</taxon>
        <taxon>Oceanospirillaceae</taxon>
        <taxon>Marinobacterium</taxon>
    </lineage>
</organism>
<dbReference type="OrthoDB" id="9785233at2"/>
<dbReference type="Gene3D" id="2.60.40.4070">
    <property type="match status" value="1"/>
</dbReference>
<evidence type="ECO:0000256" key="1">
    <source>
        <dbReference type="ARBA" id="ARBA00010577"/>
    </source>
</evidence>
<evidence type="ECO:0000313" key="8">
    <source>
        <dbReference type="EMBL" id="SEA11768.1"/>
    </source>
</evidence>
<gene>
    <name evidence="8" type="ORF">SAMN02745729_101506</name>
</gene>
<dbReference type="Gene3D" id="2.30.30.910">
    <property type="match status" value="1"/>
</dbReference>
<name>A0A1H3YL85_9GAMM</name>
<protein>
    <recommendedName>
        <fullName evidence="2 5">Basal-body rod modification protein FlgD</fullName>
    </recommendedName>
</protein>
<dbReference type="AlphaFoldDB" id="A0A1H3YL85"/>
<dbReference type="InterPro" id="IPR005648">
    <property type="entry name" value="FlgD"/>
</dbReference>
<feature type="domain" description="FlgD Tudor-like" evidence="7">
    <location>
        <begin position="91"/>
        <end position="224"/>
    </location>
</feature>
<dbReference type="Pfam" id="PF13861">
    <property type="entry name" value="FLgD_tudor"/>
    <property type="match status" value="1"/>
</dbReference>
<keyword evidence="8" id="KW-0282">Flagellum</keyword>
<evidence type="ECO:0000256" key="5">
    <source>
        <dbReference type="RuleBase" id="RU362076"/>
    </source>
</evidence>
<keyword evidence="8" id="KW-0966">Cell projection</keyword>
<proteinExistence type="inferred from homology"/>
<accession>A0A1H3YL85</accession>
<evidence type="ECO:0000259" key="7">
    <source>
        <dbReference type="Pfam" id="PF13861"/>
    </source>
</evidence>
<dbReference type="Pfam" id="PF13860">
    <property type="entry name" value="FlgD_ig"/>
    <property type="match status" value="1"/>
</dbReference>
<dbReference type="EMBL" id="FNRJ01000001">
    <property type="protein sequence ID" value="SEA11768.1"/>
    <property type="molecule type" value="Genomic_DNA"/>
</dbReference>
<evidence type="ECO:0000313" key="9">
    <source>
        <dbReference type="Proteomes" id="UP000242469"/>
    </source>
</evidence>
<dbReference type="STRING" id="1122198.SAMN02745729_101506"/>
<dbReference type="Pfam" id="PF03963">
    <property type="entry name" value="FlgD"/>
    <property type="match status" value="1"/>
</dbReference>
<evidence type="ECO:0000256" key="3">
    <source>
        <dbReference type="ARBA" id="ARBA00022795"/>
    </source>
</evidence>
<dbReference type="RefSeq" id="WP_091822550.1">
    <property type="nucleotide sequence ID" value="NZ_FNRJ01000001.1"/>
</dbReference>
<comment type="similarity">
    <text evidence="1 5">Belongs to the FlgD family.</text>
</comment>
<dbReference type="InterPro" id="IPR025963">
    <property type="entry name" value="FLgD_Tudor"/>
</dbReference>
<evidence type="ECO:0000256" key="2">
    <source>
        <dbReference type="ARBA" id="ARBA00016013"/>
    </source>
</evidence>
<sequence>MSNVNGVGSNNIYDQINQKNQAQSKALNSQSEESQMFMKLLIAQLQNQDPTSPADPADFMQQISTLSNVESIQNLSKTMENMSNSMLSSQAALQASSMVGQRAYVNTNIAQLHQEEGYVDGLVSLENSVNDVRITIYDAGGNQIDQVSMGAQPKGDHNFVWQGGEGVPPGNYRIVAEVPMGADGEYEEVATYMGFNINSVTLGQNGIGMKVNTAIGSIDMSEVKQLG</sequence>
<evidence type="ECO:0000259" key="6">
    <source>
        <dbReference type="Pfam" id="PF13860"/>
    </source>
</evidence>
<keyword evidence="8" id="KW-0969">Cilium</keyword>
<dbReference type="Proteomes" id="UP000242469">
    <property type="component" value="Unassembled WGS sequence"/>
</dbReference>
<comment type="function">
    <text evidence="4 5">Required for flagellar hook formation. May act as a scaffolding protein.</text>
</comment>
<dbReference type="GO" id="GO:0044781">
    <property type="term" value="P:bacterial-type flagellum organization"/>
    <property type="evidence" value="ECO:0007669"/>
    <property type="project" value="UniProtKB-UniRule"/>
</dbReference>